<proteinExistence type="inferred from homology"/>
<dbReference type="InterPro" id="IPR006543">
    <property type="entry name" value="Histidinol-phos"/>
</dbReference>
<evidence type="ECO:0000256" key="6">
    <source>
        <dbReference type="ARBA" id="ARBA00023277"/>
    </source>
</evidence>
<accession>A0A1W1UHT9</accession>
<dbReference type="NCBIfam" id="TIGR01662">
    <property type="entry name" value="HAD-SF-IIIA"/>
    <property type="match status" value="1"/>
</dbReference>
<dbReference type="Proteomes" id="UP000192582">
    <property type="component" value="Unassembled WGS sequence"/>
</dbReference>
<dbReference type="GO" id="GO:0005737">
    <property type="term" value="C:cytoplasm"/>
    <property type="evidence" value="ECO:0007669"/>
    <property type="project" value="UniProtKB-SubCell"/>
</dbReference>
<sequence length="205" mass="21971">MSALRKAALLDKDGTLIEDVPYNVDPGLIRLSPGVGPALRALDGAGFALVVVTNQSGVARGLFPESALTGVEARLRELLAGEGVVLAGFYHCPHHPDGTVPEYARECECRKPGPGMLRQAAQELGLDLTRSWMVGDILNDVEAGNRAGCRTVLLDNGGETEWVPGPHRTPDFTARNWDEVVGFILPKALNSSPLQPQESRQAEVL</sequence>
<comment type="subcellular location">
    <subcellularLocation>
        <location evidence="1">Cytoplasm</location>
    </subcellularLocation>
</comment>
<evidence type="ECO:0000313" key="8">
    <source>
        <dbReference type="EMBL" id="SMB80324.1"/>
    </source>
</evidence>
<evidence type="ECO:0000256" key="3">
    <source>
        <dbReference type="ARBA" id="ARBA00022490"/>
    </source>
</evidence>
<dbReference type="NCBIfam" id="TIGR01656">
    <property type="entry name" value="Histidinol-ppas"/>
    <property type="match status" value="1"/>
</dbReference>
<evidence type="ECO:0000313" key="9">
    <source>
        <dbReference type="Proteomes" id="UP000192582"/>
    </source>
</evidence>
<keyword evidence="5" id="KW-0378">Hydrolase</keyword>
<dbReference type="InterPro" id="IPR004446">
    <property type="entry name" value="Heptose_bisP_phosphatase"/>
</dbReference>
<keyword evidence="9" id="KW-1185">Reference proteome</keyword>
<dbReference type="AlphaFoldDB" id="A0A1W1UHT9"/>
<name>A0A1W1UHT9_9DEIO</name>
<dbReference type="Pfam" id="PF13242">
    <property type="entry name" value="Hydrolase_like"/>
    <property type="match status" value="1"/>
</dbReference>
<gene>
    <name evidence="8" type="ORF">SAMN00790413_05492</name>
</gene>
<protein>
    <recommendedName>
        <fullName evidence="7">D,D-heptose 1,7-bisphosphate phosphatase</fullName>
    </recommendedName>
</protein>
<dbReference type="RefSeq" id="WP_084045703.1">
    <property type="nucleotide sequence ID" value="NZ_FWWU01000004.1"/>
</dbReference>
<dbReference type="SUPFAM" id="SSF56784">
    <property type="entry name" value="HAD-like"/>
    <property type="match status" value="1"/>
</dbReference>
<keyword evidence="6" id="KW-0119">Carbohydrate metabolism</keyword>
<evidence type="ECO:0000256" key="1">
    <source>
        <dbReference type="ARBA" id="ARBA00004496"/>
    </source>
</evidence>
<dbReference type="EMBL" id="FWWU01000004">
    <property type="protein sequence ID" value="SMB80324.1"/>
    <property type="molecule type" value="Genomic_DNA"/>
</dbReference>
<dbReference type="CDD" id="cd07503">
    <property type="entry name" value="HAD_HisB-N"/>
    <property type="match status" value="1"/>
</dbReference>
<evidence type="ECO:0000256" key="5">
    <source>
        <dbReference type="ARBA" id="ARBA00022801"/>
    </source>
</evidence>
<dbReference type="GO" id="GO:0005975">
    <property type="term" value="P:carbohydrate metabolic process"/>
    <property type="evidence" value="ECO:0007669"/>
    <property type="project" value="InterPro"/>
</dbReference>
<dbReference type="STRING" id="695939.SAMN00790413_05492"/>
<organism evidence="8 9">
    <name type="scientific">Deinococcus hopiensis KR-140</name>
    <dbReference type="NCBI Taxonomy" id="695939"/>
    <lineage>
        <taxon>Bacteria</taxon>
        <taxon>Thermotogati</taxon>
        <taxon>Deinococcota</taxon>
        <taxon>Deinococci</taxon>
        <taxon>Deinococcales</taxon>
        <taxon>Deinococcaceae</taxon>
        <taxon>Deinococcus</taxon>
    </lineage>
</organism>
<dbReference type="Gene3D" id="3.40.50.1000">
    <property type="entry name" value="HAD superfamily/HAD-like"/>
    <property type="match status" value="1"/>
</dbReference>
<evidence type="ECO:0000256" key="7">
    <source>
        <dbReference type="ARBA" id="ARBA00031828"/>
    </source>
</evidence>
<dbReference type="InterPro" id="IPR023214">
    <property type="entry name" value="HAD_sf"/>
</dbReference>
<keyword evidence="3" id="KW-0963">Cytoplasm</keyword>
<evidence type="ECO:0000256" key="4">
    <source>
        <dbReference type="ARBA" id="ARBA00022723"/>
    </source>
</evidence>
<dbReference type="GO" id="GO:0046872">
    <property type="term" value="F:metal ion binding"/>
    <property type="evidence" value="ECO:0007669"/>
    <property type="project" value="UniProtKB-KW"/>
</dbReference>
<dbReference type="InterPro" id="IPR006549">
    <property type="entry name" value="HAD-SF_hydro_IIIA"/>
</dbReference>
<keyword evidence="4" id="KW-0479">Metal-binding</keyword>
<dbReference type="GO" id="GO:0016791">
    <property type="term" value="F:phosphatase activity"/>
    <property type="evidence" value="ECO:0007669"/>
    <property type="project" value="InterPro"/>
</dbReference>
<dbReference type="PANTHER" id="PTHR42891">
    <property type="entry name" value="D-GLYCERO-BETA-D-MANNO-HEPTOSE-1,7-BISPHOSPHATE 7-PHOSPHATASE"/>
    <property type="match status" value="1"/>
</dbReference>
<evidence type="ECO:0000256" key="2">
    <source>
        <dbReference type="ARBA" id="ARBA00005628"/>
    </source>
</evidence>
<comment type="similarity">
    <text evidence="2">Belongs to the GmhB family.</text>
</comment>
<dbReference type="OrthoDB" id="9801899at2"/>
<reference evidence="8 9" key="1">
    <citation type="submission" date="2017-04" db="EMBL/GenBank/DDBJ databases">
        <authorList>
            <person name="Afonso C.L."/>
            <person name="Miller P.J."/>
            <person name="Scott M.A."/>
            <person name="Spackman E."/>
            <person name="Goraichik I."/>
            <person name="Dimitrov K.M."/>
            <person name="Suarez D.L."/>
            <person name="Swayne D.E."/>
        </authorList>
    </citation>
    <scope>NUCLEOTIDE SEQUENCE [LARGE SCALE GENOMIC DNA]</scope>
    <source>
        <strain evidence="8 9">KR-140</strain>
    </source>
</reference>
<dbReference type="PANTHER" id="PTHR42891:SF1">
    <property type="entry name" value="D-GLYCERO-BETA-D-MANNO-HEPTOSE-1,7-BISPHOSPHATE 7-PHOSPHATASE"/>
    <property type="match status" value="1"/>
</dbReference>
<dbReference type="InterPro" id="IPR036412">
    <property type="entry name" value="HAD-like_sf"/>
</dbReference>